<evidence type="ECO:0000313" key="1">
    <source>
        <dbReference type="EMBL" id="GAI87426.1"/>
    </source>
</evidence>
<organism evidence="1">
    <name type="scientific">marine sediment metagenome</name>
    <dbReference type="NCBI Taxonomy" id="412755"/>
    <lineage>
        <taxon>unclassified sequences</taxon>
        <taxon>metagenomes</taxon>
        <taxon>ecological metagenomes</taxon>
    </lineage>
</organism>
<name>X1T7R1_9ZZZZ</name>
<feature type="non-terminal residue" evidence="1">
    <location>
        <position position="46"/>
    </location>
</feature>
<protein>
    <submittedName>
        <fullName evidence="1">Uncharacterized protein</fullName>
    </submittedName>
</protein>
<proteinExistence type="predicted"/>
<reference evidence="1" key="1">
    <citation type="journal article" date="2014" name="Front. Microbiol.">
        <title>High frequency of phylogenetically diverse reductive dehalogenase-homologous genes in deep subseafloor sedimentary metagenomes.</title>
        <authorList>
            <person name="Kawai M."/>
            <person name="Futagami T."/>
            <person name="Toyoda A."/>
            <person name="Takaki Y."/>
            <person name="Nishi S."/>
            <person name="Hori S."/>
            <person name="Arai W."/>
            <person name="Tsubouchi T."/>
            <person name="Morono Y."/>
            <person name="Uchiyama I."/>
            <person name="Ito T."/>
            <person name="Fujiyama A."/>
            <person name="Inagaki F."/>
            <person name="Takami H."/>
        </authorList>
    </citation>
    <scope>NUCLEOTIDE SEQUENCE</scope>
    <source>
        <strain evidence="1">Expedition CK06-06</strain>
    </source>
</reference>
<dbReference type="EMBL" id="BARW01008808">
    <property type="protein sequence ID" value="GAI87426.1"/>
    <property type="molecule type" value="Genomic_DNA"/>
</dbReference>
<sequence length="46" mass="5175">MKGIKGKGKDVLNITHKFYWEGRTINRLKPPHPGENDGFIPASIRG</sequence>
<gene>
    <name evidence="1" type="ORF">S12H4_17923</name>
</gene>
<comment type="caution">
    <text evidence="1">The sequence shown here is derived from an EMBL/GenBank/DDBJ whole genome shotgun (WGS) entry which is preliminary data.</text>
</comment>
<dbReference type="AlphaFoldDB" id="X1T7R1"/>
<accession>X1T7R1</accession>